<proteinExistence type="predicted"/>
<evidence type="ECO:0000313" key="1">
    <source>
        <dbReference type="EMBL" id="KAE9600497.1"/>
    </source>
</evidence>
<keyword evidence="2" id="KW-1185">Reference proteome</keyword>
<sequence>MFLLLLKFKKVFKTKESLHDSPGQAHGKIAIQLRCSMRNRQ</sequence>
<comment type="caution">
    <text evidence="1">The sequence shown here is derived from an EMBL/GenBank/DDBJ whole genome shotgun (WGS) entry which is preliminary data.</text>
</comment>
<evidence type="ECO:0000313" key="2">
    <source>
        <dbReference type="Proteomes" id="UP000447434"/>
    </source>
</evidence>
<reference evidence="2" key="1">
    <citation type="journal article" date="2020" name="Nat. Commun.">
        <title>Genome sequence of the cluster root forming white lupin.</title>
        <authorList>
            <person name="Hufnagel B."/>
            <person name="Marques A."/>
            <person name="Soriano A."/>
            <person name="Marques L."/>
            <person name="Divol F."/>
            <person name="Doumas P."/>
            <person name="Sallet E."/>
            <person name="Mancinotti D."/>
            <person name="Carrere S."/>
            <person name="Marande W."/>
            <person name="Arribat S."/>
            <person name="Keller J."/>
            <person name="Huneau C."/>
            <person name="Blein T."/>
            <person name="Aime D."/>
            <person name="Laguerre M."/>
            <person name="Taylor J."/>
            <person name="Schubert V."/>
            <person name="Nelson M."/>
            <person name="Geu-Flores F."/>
            <person name="Crespi M."/>
            <person name="Gallardo-Guerrero K."/>
            <person name="Delaux P.-M."/>
            <person name="Salse J."/>
            <person name="Berges H."/>
            <person name="Guyot R."/>
            <person name="Gouzy J."/>
            <person name="Peret B."/>
        </authorList>
    </citation>
    <scope>NUCLEOTIDE SEQUENCE [LARGE SCALE GENOMIC DNA]</scope>
    <source>
        <strain evidence="2">cv. Amiga</strain>
    </source>
</reference>
<dbReference type="EMBL" id="WOCE01000014">
    <property type="protein sequence ID" value="KAE9600497.1"/>
    <property type="molecule type" value="Genomic_DNA"/>
</dbReference>
<name>A0A6A4PG83_LUPAL</name>
<organism evidence="1 2">
    <name type="scientific">Lupinus albus</name>
    <name type="common">White lupine</name>
    <name type="synonym">Lupinus termis</name>
    <dbReference type="NCBI Taxonomy" id="3870"/>
    <lineage>
        <taxon>Eukaryota</taxon>
        <taxon>Viridiplantae</taxon>
        <taxon>Streptophyta</taxon>
        <taxon>Embryophyta</taxon>
        <taxon>Tracheophyta</taxon>
        <taxon>Spermatophyta</taxon>
        <taxon>Magnoliopsida</taxon>
        <taxon>eudicotyledons</taxon>
        <taxon>Gunneridae</taxon>
        <taxon>Pentapetalae</taxon>
        <taxon>rosids</taxon>
        <taxon>fabids</taxon>
        <taxon>Fabales</taxon>
        <taxon>Fabaceae</taxon>
        <taxon>Papilionoideae</taxon>
        <taxon>50 kb inversion clade</taxon>
        <taxon>genistoids sensu lato</taxon>
        <taxon>core genistoids</taxon>
        <taxon>Genisteae</taxon>
        <taxon>Lupinus</taxon>
    </lineage>
</organism>
<gene>
    <name evidence="1" type="ORF">Lalb_Chr14g0373511</name>
</gene>
<dbReference type="AlphaFoldDB" id="A0A6A4PG83"/>
<protein>
    <submittedName>
        <fullName evidence="1">Uncharacterized protein</fullName>
    </submittedName>
</protein>
<dbReference type="Proteomes" id="UP000447434">
    <property type="component" value="Chromosome 14"/>
</dbReference>
<accession>A0A6A4PG83</accession>